<accession>A0A5Q6PKI4</accession>
<keyword evidence="1" id="KW-0175">Coiled coil</keyword>
<organism evidence="3 4">
    <name type="scientific">Vibrio cholerae</name>
    <dbReference type="NCBI Taxonomy" id="666"/>
    <lineage>
        <taxon>Bacteria</taxon>
        <taxon>Pseudomonadati</taxon>
        <taxon>Pseudomonadota</taxon>
        <taxon>Gammaproteobacteria</taxon>
        <taxon>Vibrionales</taxon>
        <taxon>Vibrionaceae</taxon>
        <taxon>Vibrio</taxon>
    </lineage>
</organism>
<evidence type="ECO:0000256" key="2">
    <source>
        <dbReference type="SAM" id="Phobius"/>
    </source>
</evidence>
<evidence type="ECO:0000256" key="1">
    <source>
        <dbReference type="SAM" id="Coils"/>
    </source>
</evidence>
<evidence type="ECO:0000313" key="4">
    <source>
        <dbReference type="Proteomes" id="UP000323225"/>
    </source>
</evidence>
<keyword evidence="2" id="KW-0812">Transmembrane</keyword>
<dbReference type="Proteomes" id="UP000323225">
    <property type="component" value="Unassembled WGS sequence"/>
</dbReference>
<gene>
    <name evidence="3" type="ORF">F0M16_08040</name>
</gene>
<feature type="coiled-coil region" evidence="1">
    <location>
        <begin position="212"/>
        <end position="239"/>
    </location>
</feature>
<name>A0A5Q6PKI4_VIBCL</name>
<dbReference type="EMBL" id="VUAA01000007">
    <property type="protein sequence ID" value="KAA1255159.1"/>
    <property type="molecule type" value="Genomic_DNA"/>
</dbReference>
<sequence length="256" mass="29467">MSADTSFILNSSILLASASLVVVTIGSSVYLSKKQEKSKQVDSRVRDINLKVNNLMRSLTEAKAIGFGTVPEIAIYARMILLLEESISLKSNKELEKEVDLMRHKIAELSSNFQRTKIRQFEDPMQLSKIEKTITVVKQWIAQAFAKGFVVVNQFHEEMDNLEDSKVTIRAFLMIILTKKLHQTKAFNAEMQAMKTKEFIEMNDFLRKELFLISINKIVSKIEKEKLELEEERSKTTEIHDPLANFERTLKSKDHL</sequence>
<protein>
    <submittedName>
        <fullName evidence="3">Uncharacterized protein</fullName>
    </submittedName>
</protein>
<evidence type="ECO:0000313" key="3">
    <source>
        <dbReference type="EMBL" id="KAA1255159.1"/>
    </source>
</evidence>
<proteinExistence type="predicted"/>
<comment type="caution">
    <text evidence="3">The sequence shown here is derived from an EMBL/GenBank/DDBJ whole genome shotgun (WGS) entry which is preliminary data.</text>
</comment>
<reference evidence="3 4" key="1">
    <citation type="submission" date="2019-09" db="EMBL/GenBank/DDBJ databases">
        <authorList>
            <person name="Kritzky A."/>
            <person name="Schelkanova E.Y."/>
            <person name="Alkhova Z.V."/>
            <person name="Smirnova N.I."/>
        </authorList>
    </citation>
    <scope>NUCLEOTIDE SEQUENCE [LARGE SCALE GENOMIC DNA]</scope>
    <source>
        <strain evidence="3 4">M1526</strain>
    </source>
</reference>
<keyword evidence="2" id="KW-1133">Transmembrane helix</keyword>
<dbReference type="AlphaFoldDB" id="A0A5Q6PKI4"/>
<feature type="transmembrane region" description="Helical" evidence="2">
    <location>
        <begin position="12"/>
        <end position="31"/>
    </location>
</feature>
<keyword evidence="2" id="KW-0472">Membrane</keyword>